<dbReference type="EMBL" id="CAJGYO010000006">
    <property type="protein sequence ID" value="CAD6237359.1"/>
    <property type="molecule type" value="Genomic_DNA"/>
</dbReference>
<dbReference type="PANTHER" id="PTHR46008">
    <property type="entry name" value="LEAF RUST 10 DISEASE-RESISTANCE LOCUS RECEPTOR-LIKE PROTEIN KINASE-LIKE 1.4"/>
    <property type="match status" value="1"/>
</dbReference>
<dbReference type="OrthoDB" id="691298at2759"/>
<keyword evidence="2 5" id="KW-0547">Nucleotide-binding</keyword>
<evidence type="ECO:0000256" key="5">
    <source>
        <dbReference type="PROSITE-ProRule" id="PRU10141"/>
    </source>
</evidence>
<evidence type="ECO:0000256" key="4">
    <source>
        <dbReference type="ARBA" id="ARBA00023180"/>
    </source>
</evidence>
<proteinExistence type="predicted"/>
<dbReference type="Gene3D" id="1.10.510.10">
    <property type="entry name" value="Transferase(Phosphotransferase) domain 1"/>
    <property type="match status" value="1"/>
</dbReference>
<comment type="caution">
    <text evidence="9">The sequence shown here is derived from an EMBL/GenBank/DDBJ whole genome shotgun (WGS) entry which is preliminary data.</text>
</comment>
<gene>
    <name evidence="9" type="ORF">NCGR_LOCUS24923</name>
</gene>
<evidence type="ECO:0000256" key="7">
    <source>
        <dbReference type="SAM" id="SignalP"/>
    </source>
</evidence>
<dbReference type="AlphaFoldDB" id="A0A811PDN6"/>
<feature type="transmembrane region" description="Helical" evidence="6">
    <location>
        <begin position="495"/>
        <end position="517"/>
    </location>
</feature>
<keyword evidence="10" id="KW-1185">Reference proteome</keyword>
<dbReference type="FunFam" id="3.30.200.20:FF:000178">
    <property type="entry name" value="serine/threonine-protein kinase PBS1-like"/>
    <property type="match status" value="1"/>
</dbReference>
<dbReference type="PANTHER" id="PTHR46008:SF58">
    <property type="entry name" value="PROTEIN KINASE DOMAIN-CONTAINING PROTEIN"/>
    <property type="match status" value="1"/>
</dbReference>
<dbReference type="Pfam" id="PF07714">
    <property type="entry name" value="PK_Tyr_Ser-Thr"/>
    <property type="match status" value="1"/>
</dbReference>
<dbReference type="InterPro" id="IPR032872">
    <property type="entry name" value="WAK_assoc_C"/>
</dbReference>
<dbReference type="PROSITE" id="PS00107">
    <property type="entry name" value="PROTEIN_KINASE_ATP"/>
    <property type="match status" value="1"/>
</dbReference>
<keyword evidence="7" id="KW-0732">Signal</keyword>
<dbReference type="SUPFAM" id="SSF56112">
    <property type="entry name" value="Protein kinase-like (PK-like)"/>
    <property type="match status" value="1"/>
</dbReference>
<keyword evidence="6" id="KW-0472">Membrane</keyword>
<keyword evidence="6" id="KW-1133">Transmembrane helix</keyword>
<keyword evidence="4" id="KW-0325">Glycoprotein</keyword>
<evidence type="ECO:0000256" key="1">
    <source>
        <dbReference type="ARBA" id="ARBA00022679"/>
    </source>
</evidence>
<feature type="chain" id="PRO_5032463522" description="Protein kinase domain-containing protein" evidence="7">
    <location>
        <begin position="26"/>
        <end position="667"/>
    </location>
</feature>
<dbReference type="GO" id="GO:0005524">
    <property type="term" value="F:ATP binding"/>
    <property type="evidence" value="ECO:0007669"/>
    <property type="project" value="UniProtKB-UniRule"/>
</dbReference>
<dbReference type="InterPro" id="IPR000719">
    <property type="entry name" value="Prot_kinase_dom"/>
</dbReference>
<dbReference type="InterPro" id="IPR001245">
    <property type="entry name" value="Ser-Thr/Tyr_kinase_cat_dom"/>
</dbReference>
<dbReference type="InterPro" id="IPR011009">
    <property type="entry name" value="Kinase-like_dom_sf"/>
</dbReference>
<evidence type="ECO:0000259" key="8">
    <source>
        <dbReference type="PROSITE" id="PS50011"/>
    </source>
</evidence>
<evidence type="ECO:0000256" key="3">
    <source>
        <dbReference type="ARBA" id="ARBA00022840"/>
    </source>
</evidence>
<dbReference type="GO" id="GO:0004672">
    <property type="term" value="F:protein kinase activity"/>
    <property type="evidence" value="ECO:0007669"/>
    <property type="project" value="InterPro"/>
</dbReference>
<organism evidence="9 10">
    <name type="scientific">Miscanthus lutarioriparius</name>
    <dbReference type="NCBI Taxonomy" id="422564"/>
    <lineage>
        <taxon>Eukaryota</taxon>
        <taxon>Viridiplantae</taxon>
        <taxon>Streptophyta</taxon>
        <taxon>Embryophyta</taxon>
        <taxon>Tracheophyta</taxon>
        <taxon>Spermatophyta</taxon>
        <taxon>Magnoliopsida</taxon>
        <taxon>Liliopsida</taxon>
        <taxon>Poales</taxon>
        <taxon>Poaceae</taxon>
        <taxon>PACMAD clade</taxon>
        <taxon>Panicoideae</taxon>
        <taxon>Andropogonodae</taxon>
        <taxon>Andropogoneae</taxon>
        <taxon>Saccharinae</taxon>
        <taxon>Miscanthus</taxon>
    </lineage>
</organism>
<name>A0A811PDN6_9POAL</name>
<feature type="signal peptide" evidence="7">
    <location>
        <begin position="1"/>
        <end position="25"/>
    </location>
</feature>
<keyword evidence="3 5" id="KW-0067">ATP-binding</keyword>
<accession>A0A811PDN6</accession>
<protein>
    <recommendedName>
        <fullName evidence="8">Protein kinase domain-containing protein</fullName>
    </recommendedName>
</protein>
<evidence type="ECO:0000256" key="2">
    <source>
        <dbReference type="ARBA" id="ARBA00022741"/>
    </source>
</evidence>
<dbReference type="InterPro" id="IPR017441">
    <property type="entry name" value="Protein_kinase_ATP_BS"/>
</dbReference>
<keyword evidence="1" id="KW-0808">Transferase</keyword>
<dbReference type="Pfam" id="PF14380">
    <property type="entry name" value="WAK_assoc"/>
    <property type="match status" value="2"/>
</dbReference>
<dbReference type="Proteomes" id="UP000604825">
    <property type="component" value="Unassembled WGS sequence"/>
</dbReference>
<feature type="binding site" evidence="5">
    <location>
        <position position="588"/>
    </location>
    <ligand>
        <name>ATP</name>
        <dbReference type="ChEBI" id="CHEBI:30616"/>
    </ligand>
</feature>
<evidence type="ECO:0000256" key="6">
    <source>
        <dbReference type="SAM" id="Phobius"/>
    </source>
</evidence>
<evidence type="ECO:0000313" key="9">
    <source>
        <dbReference type="EMBL" id="CAD6237359.1"/>
    </source>
</evidence>
<reference evidence="9" key="1">
    <citation type="submission" date="2020-10" db="EMBL/GenBank/DDBJ databases">
        <authorList>
            <person name="Han B."/>
            <person name="Lu T."/>
            <person name="Zhao Q."/>
            <person name="Huang X."/>
            <person name="Zhao Y."/>
        </authorList>
    </citation>
    <scope>NUCLEOTIDE SEQUENCE</scope>
</reference>
<feature type="domain" description="Protein kinase" evidence="8">
    <location>
        <begin position="560"/>
        <end position="667"/>
    </location>
</feature>
<dbReference type="PROSITE" id="PS50011">
    <property type="entry name" value="PROTEIN_KINASE_DOM"/>
    <property type="match status" value="1"/>
</dbReference>
<sequence length="667" mass="73283">MAANLPRLPVLLFIFLDVHVPSTHGDPPLPSTYDVSMCSESTWCGSVEIHYPNGLARTGARPPSPRVEIHYPFYLANATETIADYSGNIFSCGYTDLSISCKLEGQTWIPTIRLDGDDYTVENISYHYDHQTILLVDSDVLGGAGGDCPAVRHEHSSSYNDNLTFLFGCDRRGPVPPEFDAYKINCTQFKSPPGAGPGDSFVVIMIDEHDRYLEQELATNCGNTMVVSVPVRGDVLMAASYTKSNFTSGGYGDVLKRGFELEWSRITEDGCHLCEASNGQCAYSQHRDFLGCLCDGGKVGSPDCKHIVPATASTATASRTELEILAPACIIRQGCLQPRDPRSAFCTKSVLFSRERDSSGGLAACRAPRAEAVLPLFPSGTRTRMLNDRYLEQELATKCGNTMVVTVPVRGDVLMAASYNKSNFTSGGYGGVLKRGFELEWSRITEDGCHLCEASNGQCAYSQHREFLGCLCHRGKVGIPDCKHIASRSKRKTPIIVGIVAGTLSLLFLCLVILKFFSTSKDGLLPFKSKDEPRVESFLQKNEDLHPKRYTYADVKRMTKSFTVKLGQGGFGAVYGGKLYDGCQVAVKMLKDTKGDGEEFMNEVASISRTSHVNVVILLGFCIQGSKRALIYEYMPNGSLERYAFNSNMNRGNSLSWEKLFDSNWHG</sequence>
<keyword evidence="6" id="KW-0812">Transmembrane</keyword>
<evidence type="ECO:0000313" key="10">
    <source>
        <dbReference type="Proteomes" id="UP000604825"/>
    </source>
</evidence>